<evidence type="ECO:0000256" key="2">
    <source>
        <dbReference type="ARBA" id="ARBA00004613"/>
    </source>
</evidence>
<proteinExistence type="predicted"/>
<dbReference type="GO" id="GO:0005576">
    <property type="term" value="C:extracellular region"/>
    <property type="evidence" value="ECO:0007669"/>
    <property type="project" value="UniProtKB-SubCell"/>
</dbReference>
<keyword evidence="3" id="KW-0964">Secreted</keyword>
<dbReference type="Proteomes" id="UP000748756">
    <property type="component" value="Unassembled WGS sequence"/>
</dbReference>
<comment type="subcellular location">
    <subcellularLocation>
        <location evidence="1">Host cell</location>
    </subcellularLocation>
    <subcellularLocation>
        <location evidence="2">Secreted</location>
    </subcellularLocation>
</comment>
<dbReference type="AlphaFoldDB" id="A0A9P5V3Z4"/>
<evidence type="ECO:0000256" key="4">
    <source>
        <dbReference type="SAM" id="MobiDB-lite"/>
    </source>
</evidence>
<keyword evidence="7" id="KW-1185">Reference proteome</keyword>
<evidence type="ECO:0000256" key="1">
    <source>
        <dbReference type="ARBA" id="ARBA00004340"/>
    </source>
</evidence>
<dbReference type="GO" id="GO:0043657">
    <property type="term" value="C:host cell"/>
    <property type="evidence" value="ECO:0007669"/>
    <property type="project" value="UniProtKB-SubCell"/>
</dbReference>
<dbReference type="OrthoDB" id="2304312at2759"/>
<dbReference type="InterPro" id="IPR045379">
    <property type="entry name" value="Crinkler_N"/>
</dbReference>
<organism evidence="6 7">
    <name type="scientific">Linnemannia schmuckeri</name>
    <dbReference type="NCBI Taxonomy" id="64567"/>
    <lineage>
        <taxon>Eukaryota</taxon>
        <taxon>Fungi</taxon>
        <taxon>Fungi incertae sedis</taxon>
        <taxon>Mucoromycota</taxon>
        <taxon>Mortierellomycotina</taxon>
        <taxon>Mortierellomycetes</taxon>
        <taxon>Mortierellales</taxon>
        <taxon>Mortierellaceae</taxon>
        <taxon>Linnemannia</taxon>
    </lineage>
</organism>
<dbReference type="Pfam" id="PF20147">
    <property type="entry name" value="Crinkler"/>
    <property type="match status" value="1"/>
</dbReference>
<reference evidence="6" key="1">
    <citation type="journal article" date="2020" name="Fungal Divers.">
        <title>Resolving the Mortierellaceae phylogeny through synthesis of multi-gene phylogenetics and phylogenomics.</title>
        <authorList>
            <person name="Vandepol N."/>
            <person name="Liber J."/>
            <person name="Desiro A."/>
            <person name="Na H."/>
            <person name="Kennedy M."/>
            <person name="Barry K."/>
            <person name="Grigoriev I.V."/>
            <person name="Miller A.N."/>
            <person name="O'Donnell K."/>
            <person name="Stajich J.E."/>
            <person name="Bonito G."/>
        </authorList>
    </citation>
    <scope>NUCLEOTIDE SEQUENCE</scope>
    <source>
        <strain evidence="6">NRRL 6426</strain>
    </source>
</reference>
<comment type="caution">
    <text evidence="6">The sequence shown here is derived from an EMBL/GenBank/DDBJ whole genome shotgun (WGS) entry which is preliminary data.</text>
</comment>
<feature type="domain" description="Crinkler effector protein N-terminal" evidence="5">
    <location>
        <begin position="6"/>
        <end position="105"/>
    </location>
</feature>
<dbReference type="EMBL" id="JAAAUQ010001775">
    <property type="protein sequence ID" value="KAF9133873.1"/>
    <property type="molecule type" value="Genomic_DNA"/>
</dbReference>
<feature type="region of interest" description="Disordered" evidence="4">
    <location>
        <begin position="112"/>
        <end position="131"/>
    </location>
</feature>
<name>A0A9P5V3Z4_9FUNG</name>
<evidence type="ECO:0000256" key="3">
    <source>
        <dbReference type="ARBA" id="ARBA00022525"/>
    </source>
</evidence>
<evidence type="ECO:0000313" key="6">
    <source>
        <dbReference type="EMBL" id="KAF9133873.1"/>
    </source>
</evidence>
<evidence type="ECO:0000313" key="7">
    <source>
        <dbReference type="Proteomes" id="UP000748756"/>
    </source>
</evidence>
<evidence type="ECO:0000259" key="5">
    <source>
        <dbReference type="Pfam" id="PF20147"/>
    </source>
</evidence>
<gene>
    <name evidence="6" type="ORF">BG015_003496</name>
</gene>
<sequence>MTTNPLTLFCLVDGETTSQAFSVDIDQTKTVDHLKKLIKTEKAPRFDDVAADELTLWRVFIPDEKMDSFITVDALGDKTQLNNPRTRLSKLFPESPDDNTYILVQRPPSVHAPVPSRAVTPLPGSLSDTSRPSDLRADIKKIADRFFATGSPASVFLDAYVKGKKALPVTTTGVKGLPKVLRRGVVDSQDSGPSLLFLDLPNPPLNVGDPVPERFRSNVLLSKLEGMQAQDLPVFGVSGCGKTRSMIEMLCLQWGFYFNAAKSDLGSSDLSQLSDYIDKKTVEELGPEKNTAFARNMTLVLFLSRLLILKYCLQVPNCRQTFSSASWAILQVCPHMFEDVFMDLFKLLFKKLNE</sequence>
<accession>A0A9P5V3Z4</accession>
<feature type="non-terminal residue" evidence="6">
    <location>
        <position position="1"/>
    </location>
</feature>
<protein>
    <recommendedName>
        <fullName evidence="5">Crinkler effector protein N-terminal domain-containing protein</fullName>
    </recommendedName>
</protein>